<sequence length="267" mass="29572">MPYATASDGTRLYFEEWSTTGDPLLLISGQGSDHTGWYALRNDFAKKYHVIVYDHRGTGRSDKPTAPPYSTRGFAQDAISILDHLNIPRAHAYGISMGGRICQWLGIDHAERIGSLVLGCTTPGNVHGVARSPEINAHMAQPSTDPVEGVRFSLSMLYSPAWIAAHPEIEAYLLQTPQLPEYVRQLHYRASEGHDSWDLLPAIQAPTLVIHGSEDELNPTANAPLLAERIPHAELYLVKGGRHGYFIEFREEASRVVSDFLARHPLA</sequence>
<dbReference type="Pfam" id="PF00561">
    <property type="entry name" value="Abhydrolase_1"/>
    <property type="match status" value="1"/>
</dbReference>
<evidence type="ECO:0000259" key="1">
    <source>
        <dbReference type="Pfam" id="PF00561"/>
    </source>
</evidence>
<dbReference type="InterPro" id="IPR000073">
    <property type="entry name" value="AB_hydrolase_1"/>
</dbReference>
<evidence type="ECO:0000313" key="2">
    <source>
        <dbReference type="EMBL" id="GHO97974.1"/>
    </source>
</evidence>
<dbReference type="AlphaFoldDB" id="A0A8J3N4F5"/>
<feature type="domain" description="AB hydrolase-1" evidence="1">
    <location>
        <begin position="23"/>
        <end position="248"/>
    </location>
</feature>
<reference evidence="2" key="1">
    <citation type="submission" date="2020-10" db="EMBL/GenBank/DDBJ databases">
        <title>Taxonomic study of unclassified bacteria belonging to the class Ktedonobacteria.</title>
        <authorList>
            <person name="Yabe S."/>
            <person name="Wang C.M."/>
            <person name="Zheng Y."/>
            <person name="Sakai Y."/>
            <person name="Cavaletti L."/>
            <person name="Monciardini P."/>
            <person name="Donadio S."/>
        </authorList>
    </citation>
    <scope>NUCLEOTIDE SEQUENCE</scope>
    <source>
        <strain evidence="2">ID150040</strain>
    </source>
</reference>
<dbReference type="Gene3D" id="3.40.50.1820">
    <property type="entry name" value="alpha/beta hydrolase"/>
    <property type="match status" value="1"/>
</dbReference>
<dbReference type="InterPro" id="IPR029058">
    <property type="entry name" value="AB_hydrolase_fold"/>
</dbReference>
<dbReference type="GO" id="GO:0004806">
    <property type="term" value="F:triacylglycerol lipase activity"/>
    <property type="evidence" value="ECO:0007669"/>
    <property type="project" value="TreeGrafter"/>
</dbReference>
<keyword evidence="3" id="KW-1185">Reference proteome</keyword>
<proteinExistence type="predicted"/>
<dbReference type="GO" id="GO:0046503">
    <property type="term" value="P:glycerolipid catabolic process"/>
    <property type="evidence" value="ECO:0007669"/>
    <property type="project" value="TreeGrafter"/>
</dbReference>
<accession>A0A8J3N4F5</accession>
<protein>
    <submittedName>
        <fullName evidence="2">Alpha/beta hydrolase</fullName>
    </submittedName>
</protein>
<gene>
    <name evidence="2" type="ORF">KSF_080220</name>
</gene>
<comment type="caution">
    <text evidence="2">The sequence shown here is derived from an EMBL/GenBank/DDBJ whole genome shotgun (WGS) entry which is preliminary data.</text>
</comment>
<dbReference type="PANTHER" id="PTHR43433">
    <property type="entry name" value="HYDROLASE, ALPHA/BETA FOLD FAMILY PROTEIN"/>
    <property type="match status" value="1"/>
</dbReference>
<dbReference type="PRINTS" id="PR00111">
    <property type="entry name" value="ABHYDROLASE"/>
</dbReference>
<dbReference type="PANTHER" id="PTHR43433:SF5">
    <property type="entry name" value="AB HYDROLASE-1 DOMAIN-CONTAINING PROTEIN"/>
    <property type="match status" value="1"/>
</dbReference>
<organism evidence="2 3">
    <name type="scientific">Reticulibacter mediterranei</name>
    <dbReference type="NCBI Taxonomy" id="2778369"/>
    <lineage>
        <taxon>Bacteria</taxon>
        <taxon>Bacillati</taxon>
        <taxon>Chloroflexota</taxon>
        <taxon>Ktedonobacteria</taxon>
        <taxon>Ktedonobacterales</taxon>
        <taxon>Reticulibacteraceae</taxon>
        <taxon>Reticulibacter</taxon>
    </lineage>
</organism>
<dbReference type="RefSeq" id="WP_220208748.1">
    <property type="nucleotide sequence ID" value="NZ_BNJK01000002.1"/>
</dbReference>
<dbReference type="Proteomes" id="UP000597444">
    <property type="component" value="Unassembled WGS sequence"/>
</dbReference>
<dbReference type="EMBL" id="BNJK01000002">
    <property type="protein sequence ID" value="GHO97974.1"/>
    <property type="molecule type" value="Genomic_DNA"/>
</dbReference>
<dbReference type="InterPro" id="IPR050471">
    <property type="entry name" value="AB_hydrolase"/>
</dbReference>
<dbReference type="SUPFAM" id="SSF53474">
    <property type="entry name" value="alpha/beta-Hydrolases"/>
    <property type="match status" value="1"/>
</dbReference>
<evidence type="ECO:0000313" key="3">
    <source>
        <dbReference type="Proteomes" id="UP000597444"/>
    </source>
</evidence>
<name>A0A8J3N4F5_9CHLR</name>
<keyword evidence="2" id="KW-0378">Hydrolase</keyword>